<dbReference type="Proteomes" id="UP000326950">
    <property type="component" value="Unassembled WGS sequence"/>
</dbReference>
<organism evidence="2 3">
    <name type="scientific">Aspergillus tamarii</name>
    <dbReference type="NCBI Taxonomy" id="41984"/>
    <lineage>
        <taxon>Eukaryota</taxon>
        <taxon>Fungi</taxon>
        <taxon>Dikarya</taxon>
        <taxon>Ascomycota</taxon>
        <taxon>Pezizomycotina</taxon>
        <taxon>Eurotiomycetes</taxon>
        <taxon>Eurotiomycetidae</taxon>
        <taxon>Eurotiales</taxon>
        <taxon>Aspergillaceae</taxon>
        <taxon>Aspergillus</taxon>
        <taxon>Aspergillus subgen. Circumdati</taxon>
    </lineage>
</organism>
<accession>A0A5N6UYJ7</accession>
<protein>
    <submittedName>
        <fullName evidence="2">Uncharacterized protein</fullName>
    </submittedName>
</protein>
<dbReference type="OrthoDB" id="10331441at2759"/>
<keyword evidence="1" id="KW-1133">Transmembrane helix</keyword>
<keyword evidence="3" id="KW-1185">Reference proteome</keyword>
<keyword evidence="1" id="KW-0472">Membrane</keyword>
<proteinExistence type="predicted"/>
<evidence type="ECO:0000313" key="2">
    <source>
        <dbReference type="EMBL" id="KAE8163778.1"/>
    </source>
</evidence>
<evidence type="ECO:0000256" key="1">
    <source>
        <dbReference type="SAM" id="Phobius"/>
    </source>
</evidence>
<gene>
    <name evidence="2" type="ORF">BDV40DRAFT_132348</name>
</gene>
<evidence type="ECO:0000313" key="3">
    <source>
        <dbReference type="Proteomes" id="UP000326950"/>
    </source>
</evidence>
<sequence>MRLESPNRAPCIYRPHQRSSRTINLPGLISIGFYYVHDGGFLISILVMQHRHSYLRRLPTCSLVEAVA</sequence>
<dbReference type="EMBL" id="ML738614">
    <property type="protein sequence ID" value="KAE8163778.1"/>
    <property type="molecule type" value="Genomic_DNA"/>
</dbReference>
<reference evidence="2 3" key="1">
    <citation type="submission" date="2019-04" db="EMBL/GenBank/DDBJ databases">
        <title>Friends and foes A comparative genomics study of 23 Aspergillus species from section Flavi.</title>
        <authorList>
            <consortium name="DOE Joint Genome Institute"/>
            <person name="Kjaerbolling I."/>
            <person name="Vesth T."/>
            <person name="Frisvad J.C."/>
            <person name="Nybo J.L."/>
            <person name="Theobald S."/>
            <person name="Kildgaard S."/>
            <person name="Isbrandt T."/>
            <person name="Kuo A."/>
            <person name="Sato A."/>
            <person name="Lyhne E.K."/>
            <person name="Kogle M.E."/>
            <person name="Wiebenga A."/>
            <person name="Kun R.S."/>
            <person name="Lubbers R.J."/>
            <person name="Makela M.R."/>
            <person name="Barry K."/>
            <person name="Chovatia M."/>
            <person name="Clum A."/>
            <person name="Daum C."/>
            <person name="Haridas S."/>
            <person name="He G."/>
            <person name="LaButti K."/>
            <person name="Lipzen A."/>
            <person name="Mondo S."/>
            <person name="Riley R."/>
            <person name="Salamov A."/>
            <person name="Simmons B.A."/>
            <person name="Magnuson J.K."/>
            <person name="Henrissat B."/>
            <person name="Mortensen U.H."/>
            <person name="Larsen T.O."/>
            <person name="Devries R.P."/>
            <person name="Grigoriev I.V."/>
            <person name="Machida M."/>
            <person name="Baker S.E."/>
            <person name="Andersen M.R."/>
        </authorList>
    </citation>
    <scope>NUCLEOTIDE SEQUENCE [LARGE SCALE GENOMIC DNA]</scope>
    <source>
        <strain evidence="2 3">CBS 117626</strain>
    </source>
</reference>
<keyword evidence="1" id="KW-0812">Transmembrane</keyword>
<name>A0A5N6UYJ7_ASPTM</name>
<feature type="transmembrane region" description="Helical" evidence="1">
    <location>
        <begin position="28"/>
        <end position="48"/>
    </location>
</feature>
<dbReference type="AlphaFoldDB" id="A0A5N6UYJ7"/>